<feature type="transmembrane region" description="Helical" evidence="7">
    <location>
        <begin position="153"/>
        <end position="173"/>
    </location>
</feature>
<dbReference type="RefSeq" id="WP_379730808.1">
    <property type="nucleotide sequence ID" value="NZ_JBHSWZ010000025.1"/>
</dbReference>
<dbReference type="InterPro" id="IPR000515">
    <property type="entry name" value="MetI-like"/>
</dbReference>
<dbReference type="CDD" id="cd06261">
    <property type="entry name" value="TM_PBP2"/>
    <property type="match status" value="1"/>
</dbReference>
<keyword evidence="3" id="KW-1003">Cell membrane</keyword>
<comment type="subcellular location">
    <subcellularLocation>
        <location evidence="1 7">Cell membrane</location>
        <topology evidence="1 7">Multi-pass membrane protein</topology>
    </subcellularLocation>
</comment>
<dbReference type="PANTHER" id="PTHR43163:SF6">
    <property type="entry name" value="DIPEPTIDE TRANSPORT SYSTEM PERMEASE PROTEIN DPPB-RELATED"/>
    <property type="match status" value="1"/>
</dbReference>
<gene>
    <name evidence="9" type="ORF">ACFR9S_03040</name>
</gene>
<dbReference type="AlphaFoldDB" id="A0ABD6B4C2"/>
<feature type="transmembrane region" description="Helical" evidence="7">
    <location>
        <begin position="193"/>
        <end position="213"/>
    </location>
</feature>
<evidence type="ECO:0000256" key="3">
    <source>
        <dbReference type="ARBA" id="ARBA00022475"/>
    </source>
</evidence>
<feature type="transmembrane region" description="Helical" evidence="7">
    <location>
        <begin position="109"/>
        <end position="132"/>
    </location>
</feature>
<accession>A0ABD6B4C2</accession>
<evidence type="ECO:0000256" key="7">
    <source>
        <dbReference type="RuleBase" id="RU363032"/>
    </source>
</evidence>
<dbReference type="Pfam" id="PF00528">
    <property type="entry name" value="BPD_transp_1"/>
    <property type="match status" value="1"/>
</dbReference>
<comment type="similarity">
    <text evidence="7">Belongs to the binding-protein-dependent transport system permease family.</text>
</comment>
<evidence type="ECO:0000256" key="2">
    <source>
        <dbReference type="ARBA" id="ARBA00022448"/>
    </source>
</evidence>
<keyword evidence="6 7" id="KW-0472">Membrane</keyword>
<dbReference type="Proteomes" id="UP001597111">
    <property type="component" value="Unassembled WGS sequence"/>
</dbReference>
<protein>
    <submittedName>
        <fullName evidence="9">ABC transporter permease</fullName>
    </submittedName>
</protein>
<organism evidence="9 10">
    <name type="scientific">Halolamina salina</name>
    <dbReference type="NCBI Taxonomy" id="1220023"/>
    <lineage>
        <taxon>Archaea</taxon>
        <taxon>Methanobacteriati</taxon>
        <taxon>Methanobacteriota</taxon>
        <taxon>Stenosarchaea group</taxon>
        <taxon>Halobacteria</taxon>
        <taxon>Halobacteriales</taxon>
        <taxon>Haloferacaceae</taxon>
    </lineage>
</organism>
<dbReference type="GO" id="GO:0005886">
    <property type="term" value="C:plasma membrane"/>
    <property type="evidence" value="ECO:0007669"/>
    <property type="project" value="UniProtKB-SubCell"/>
</dbReference>
<keyword evidence="2 7" id="KW-0813">Transport</keyword>
<sequence length="362" mass="39628">MNRSLYILKRLGLGIPVILFGLTMSFLIMYLGPLDPVLAILGRDATSSDIRQLRIALGYIQPDGTPVPVWRQYGNIMYDLFTLQFGQSWVLQRGVPVTDVIANRMPATLWLGFWSVVIALLFGIPLGLYAGLRANTWGDYLASGGGIIWRAMPNFWLAVMIAGSLSAGGALSWYRGFGIRTDVIGTPDEVANLFTVVELFNGVPVLELLFIPIPNLQNMLIAFKWILPAALVLGSASMGNEIRIGRTAVLESINSKYVETAKAKGLSPRRIVVKHVGRNAIVPLLPVIMGETYLLIGGSVLVESVFSINGLGNLFFRAILGPDIPVVMALVFIFVIIQVLMNILQDVLYTLIDPRITLGDTQ</sequence>
<comment type="caution">
    <text evidence="9">The sequence shown here is derived from an EMBL/GenBank/DDBJ whole genome shotgun (WGS) entry which is preliminary data.</text>
</comment>
<keyword evidence="5 7" id="KW-1133">Transmembrane helix</keyword>
<reference evidence="9 10" key="1">
    <citation type="journal article" date="2019" name="Int. J. Syst. Evol. Microbiol.">
        <title>The Global Catalogue of Microorganisms (GCM) 10K type strain sequencing project: providing services to taxonomists for standard genome sequencing and annotation.</title>
        <authorList>
            <consortium name="The Broad Institute Genomics Platform"/>
            <consortium name="The Broad Institute Genome Sequencing Center for Infectious Disease"/>
            <person name="Wu L."/>
            <person name="Ma J."/>
        </authorList>
    </citation>
    <scope>NUCLEOTIDE SEQUENCE [LARGE SCALE GENOMIC DNA]</scope>
    <source>
        <strain evidence="9 10">CGMCC 1.12285</strain>
    </source>
</reference>
<evidence type="ECO:0000256" key="1">
    <source>
        <dbReference type="ARBA" id="ARBA00004651"/>
    </source>
</evidence>
<evidence type="ECO:0000256" key="4">
    <source>
        <dbReference type="ARBA" id="ARBA00022692"/>
    </source>
</evidence>
<dbReference type="Gene3D" id="1.10.3720.10">
    <property type="entry name" value="MetI-like"/>
    <property type="match status" value="1"/>
</dbReference>
<evidence type="ECO:0000313" key="10">
    <source>
        <dbReference type="Proteomes" id="UP001597111"/>
    </source>
</evidence>
<dbReference type="InterPro" id="IPR035906">
    <property type="entry name" value="MetI-like_sf"/>
</dbReference>
<keyword evidence="10" id="KW-1185">Reference proteome</keyword>
<evidence type="ECO:0000259" key="8">
    <source>
        <dbReference type="PROSITE" id="PS50928"/>
    </source>
</evidence>
<proteinExistence type="inferred from homology"/>
<feature type="transmembrane region" description="Helical" evidence="7">
    <location>
        <begin position="12"/>
        <end position="32"/>
    </location>
</feature>
<dbReference type="EMBL" id="JBHUDH010000024">
    <property type="protein sequence ID" value="MFD1525279.1"/>
    <property type="molecule type" value="Genomic_DNA"/>
</dbReference>
<feature type="domain" description="ABC transmembrane type-1" evidence="8">
    <location>
        <begin position="105"/>
        <end position="345"/>
    </location>
</feature>
<evidence type="ECO:0000313" key="9">
    <source>
        <dbReference type="EMBL" id="MFD1525279.1"/>
    </source>
</evidence>
<keyword evidence="4 7" id="KW-0812">Transmembrane</keyword>
<dbReference type="PROSITE" id="PS50928">
    <property type="entry name" value="ABC_TM1"/>
    <property type="match status" value="1"/>
</dbReference>
<feature type="transmembrane region" description="Helical" evidence="7">
    <location>
        <begin position="324"/>
        <end position="344"/>
    </location>
</feature>
<evidence type="ECO:0000256" key="6">
    <source>
        <dbReference type="ARBA" id="ARBA00023136"/>
    </source>
</evidence>
<dbReference type="PANTHER" id="PTHR43163">
    <property type="entry name" value="DIPEPTIDE TRANSPORT SYSTEM PERMEASE PROTEIN DPPB-RELATED"/>
    <property type="match status" value="1"/>
</dbReference>
<dbReference type="SUPFAM" id="SSF161098">
    <property type="entry name" value="MetI-like"/>
    <property type="match status" value="2"/>
</dbReference>
<evidence type="ECO:0000256" key="5">
    <source>
        <dbReference type="ARBA" id="ARBA00022989"/>
    </source>
</evidence>
<name>A0ABD6B4C2_9EURY</name>